<evidence type="ECO:0000313" key="3">
    <source>
        <dbReference type="Proteomes" id="UP000254168"/>
    </source>
</evidence>
<protein>
    <submittedName>
        <fullName evidence="2">N-acetyltransferase</fullName>
    </submittedName>
</protein>
<dbReference type="Proteomes" id="UP000254168">
    <property type="component" value="Unassembled WGS sequence"/>
</dbReference>
<dbReference type="EMBL" id="UIHB01000002">
    <property type="protein sequence ID" value="SUZ28257.1"/>
    <property type="molecule type" value="Genomic_DNA"/>
</dbReference>
<evidence type="ECO:0000313" key="2">
    <source>
        <dbReference type="EMBL" id="SUZ28257.1"/>
    </source>
</evidence>
<proteinExistence type="predicted"/>
<keyword evidence="3" id="KW-1185">Reference proteome</keyword>
<name>A0AA46HAI8_9XANT</name>
<comment type="caution">
    <text evidence="2">The sequence shown here is derived from an EMBL/GenBank/DDBJ whole genome shotgun (WGS) entry which is preliminary data.</text>
</comment>
<feature type="region of interest" description="Disordered" evidence="1">
    <location>
        <begin position="60"/>
        <end position="90"/>
    </location>
</feature>
<sequence>MPVEVRKAGAVRGKAVLGELIARGKQRSGRPIIAVIGDADTLASRRLHERFGFRTVGMFTGNGRTHGRRLDGVQLQGTPGSGDTAPPSDE</sequence>
<dbReference type="SUPFAM" id="SSF55729">
    <property type="entry name" value="Acyl-CoA N-acyltransferases (Nat)"/>
    <property type="match status" value="1"/>
</dbReference>
<reference evidence="2 3" key="1">
    <citation type="submission" date="2018-06" db="EMBL/GenBank/DDBJ databases">
        <authorList>
            <person name="Pothier F. J."/>
        </authorList>
    </citation>
    <scope>NUCLEOTIDE SEQUENCE [LARGE SCALE GENOMIC DNA]</scope>
    <source>
        <strain evidence="2 3">CPBF 424</strain>
    </source>
</reference>
<dbReference type="Gene3D" id="3.40.630.30">
    <property type="match status" value="1"/>
</dbReference>
<dbReference type="InterPro" id="IPR016181">
    <property type="entry name" value="Acyl_CoA_acyltransferase"/>
</dbReference>
<evidence type="ECO:0000256" key="1">
    <source>
        <dbReference type="SAM" id="MobiDB-lite"/>
    </source>
</evidence>
<organism evidence="2 3">
    <name type="scientific">Xanthomonas euroxanthea</name>
    <dbReference type="NCBI Taxonomy" id="2259622"/>
    <lineage>
        <taxon>Bacteria</taxon>
        <taxon>Pseudomonadati</taxon>
        <taxon>Pseudomonadota</taxon>
        <taxon>Gammaproteobacteria</taxon>
        <taxon>Lysobacterales</taxon>
        <taxon>Lysobacteraceae</taxon>
        <taxon>Xanthomonas</taxon>
    </lineage>
</organism>
<gene>
    <name evidence="2" type="ORF">CPBF424_20640</name>
</gene>
<accession>A0AA46HAI8</accession>
<dbReference type="AlphaFoldDB" id="A0AA46HAI8"/>